<dbReference type="InterPro" id="IPR020831">
    <property type="entry name" value="GlycerAld/Erythrose_P_DH"/>
</dbReference>
<dbReference type="Pfam" id="PF02800">
    <property type="entry name" value="Gp_dh_C"/>
    <property type="match status" value="1"/>
</dbReference>
<comment type="similarity">
    <text evidence="1 7">Belongs to the glyceraldehyde-3-phosphate dehydrogenase family.</text>
</comment>
<feature type="binding site" evidence="4">
    <location>
        <begin position="151"/>
        <end position="153"/>
    </location>
    <ligand>
        <name>D-glyceraldehyde 3-phosphate</name>
        <dbReference type="ChEBI" id="CHEBI:59776"/>
    </ligand>
</feature>
<evidence type="ECO:0000256" key="3">
    <source>
        <dbReference type="PIRSR" id="PIRSR000149-1"/>
    </source>
</evidence>
<keyword evidence="2 8" id="KW-0560">Oxidoreductase</keyword>
<dbReference type="Proteomes" id="UP000289862">
    <property type="component" value="Chromosome"/>
</dbReference>
<dbReference type="GO" id="GO:0016620">
    <property type="term" value="F:oxidoreductase activity, acting on the aldehyde or oxo group of donors, NAD or NADP as acceptor"/>
    <property type="evidence" value="ECO:0007669"/>
    <property type="project" value="InterPro"/>
</dbReference>
<dbReference type="SUPFAM" id="SSF55347">
    <property type="entry name" value="Glyceraldehyde-3-phosphate dehydrogenase-like, C-terminal domain"/>
    <property type="match status" value="1"/>
</dbReference>
<feature type="binding site" evidence="5">
    <location>
        <position position="121"/>
    </location>
    <ligand>
        <name>NAD(+)</name>
        <dbReference type="ChEBI" id="CHEBI:57540"/>
    </ligand>
</feature>
<evidence type="ECO:0000256" key="6">
    <source>
        <dbReference type="PIRSR" id="PIRSR000149-4"/>
    </source>
</evidence>
<dbReference type="SUPFAM" id="SSF51735">
    <property type="entry name" value="NAD(P)-binding Rossmann-fold domains"/>
    <property type="match status" value="1"/>
</dbReference>
<evidence type="ECO:0000259" key="9">
    <source>
        <dbReference type="SMART" id="SM00846"/>
    </source>
</evidence>
<dbReference type="Gene3D" id="3.30.360.10">
    <property type="entry name" value="Dihydrodipicolinate Reductase, domain 2"/>
    <property type="match status" value="1"/>
</dbReference>
<dbReference type="Gene3D" id="3.40.50.720">
    <property type="entry name" value="NAD(P)-binding Rossmann-like Domain"/>
    <property type="match status" value="1"/>
</dbReference>
<feature type="binding site" evidence="4">
    <location>
        <begin position="210"/>
        <end position="211"/>
    </location>
    <ligand>
        <name>D-glyceraldehyde 3-phosphate</name>
        <dbReference type="ChEBI" id="CHEBI:59776"/>
    </ligand>
</feature>
<feature type="active site" description="Nucleophile" evidence="3">
    <location>
        <position position="152"/>
    </location>
</feature>
<reference evidence="10 11" key="1">
    <citation type="submission" date="2019-01" db="EMBL/GenBank/DDBJ databases">
        <authorList>
            <consortium name="Pathogen Informatics"/>
        </authorList>
    </citation>
    <scope>NUCLEOTIDE SEQUENCE [LARGE SCALE GENOMIC DNA]</scope>
    <source>
        <strain evidence="10 11">NCTC10186</strain>
    </source>
</reference>
<dbReference type="EC" id="1.2.1.-" evidence="8"/>
<sequence length="332" mass="35884">MKKVAINGFGRIGRLFFRRLLEVKDNSVEVVAVNDLTDPKTLAHLLKFDTAFHQLPYEVEAKDGAIVVNGKEIKVFAERDPENLPWGELGIDLVVESTGFFTSKEGGEKHVKAGAKKVVISAPAGSDLKTVVYNVNHNILSKEDQVISAASCTTNCLAPVVKVLADKFGIVSGLMTTIHAYTGDQRLQDAPHRDLRRARAAAQNMIPTSTGAAKAIGLVVPEAAGKLDGLAVRVPTITGSVVDLTIMLEKQPTVEEINAAMKEAANETMKYETAPIVSSDIINANYGSIFDAGLTSVKAGSNGNLYKLFAWYDNEMSYVSQLVRTVIYFANL</sequence>
<dbReference type="Pfam" id="PF00044">
    <property type="entry name" value="Gp_dh_N"/>
    <property type="match status" value="1"/>
</dbReference>
<dbReference type="PANTHER" id="PTHR43148">
    <property type="entry name" value="GLYCERALDEHYDE-3-PHOSPHATE DEHYDROGENASE 2"/>
    <property type="match status" value="1"/>
</dbReference>
<dbReference type="PIRSF" id="PIRSF000149">
    <property type="entry name" value="GAP_DH"/>
    <property type="match status" value="1"/>
</dbReference>
<keyword evidence="5" id="KW-0520">NAD</keyword>
<gene>
    <name evidence="10" type="primary">gap</name>
    <name evidence="10" type="ORF">NCTC10186_00257</name>
</gene>
<dbReference type="GO" id="GO:0051287">
    <property type="term" value="F:NAD binding"/>
    <property type="evidence" value="ECO:0007669"/>
    <property type="project" value="InterPro"/>
</dbReference>
<dbReference type="PRINTS" id="PR00078">
    <property type="entry name" value="G3PDHDRGNASE"/>
</dbReference>
<dbReference type="InterPro" id="IPR020829">
    <property type="entry name" value="GlycerAld_3-P_DH_cat"/>
</dbReference>
<feature type="binding site" evidence="5">
    <location>
        <position position="79"/>
    </location>
    <ligand>
        <name>NAD(+)</name>
        <dbReference type="ChEBI" id="CHEBI:57540"/>
    </ligand>
</feature>
<evidence type="ECO:0000256" key="1">
    <source>
        <dbReference type="ARBA" id="ARBA00007406"/>
    </source>
</evidence>
<dbReference type="SMART" id="SM00846">
    <property type="entry name" value="Gp_dh_N"/>
    <property type="match status" value="1"/>
</dbReference>
<evidence type="ECO:0000313" key="11">
    <source>
        <dbReference type="Proteomes" id="UP000289862"/>
    </source>
</evidence>
<feature type="binding site" evidence="5">
    <location>
        <position position="35"/>
    </location>
    <ligand>
        <name>NAD(+)</name>
        <dbReference type="ChEBI" id="CHEBI:57540"/>
    </ligand>
</feature>
<evidence type="ECO:0000256" key="5">
    <source>
        <dbReference type="PIRSR" id="PIRSR000149-3"/>
    </source>
</evidence>
<proteinExistence type="inferred from homology"/>
<dbReference type="CDD" id="cd18126">
    <property type="entry name" value="GAPDH_I_C"/>
    <property type="match status" value="1"/>
</dbReference>
<feature type="binding site" evidence="4">
    <location>
        <position position="182"/>
    </location>
    <ligand>
        <name>D-glyceraldehyde 3-phosphate</name>
        <dbReference type="ChEBI" id="CHEBI:59776"/>
    </ligand>
</feature>
<dbReference type="PROSITE" id="PS00071">
    <property type="entry name" value="GAPDH"/>
    <property type="match status" value="1"/>
</dbReference>
<keyword evidence="5" id="KW-0547">Nucleotide-binding</keyword>
<dbReference type="FunFam" id="3.30.360.10:FF:000002">
    <property type="entry name" value="Glyceraldehyde-3-phosphate dehydrogenase"/>
    <property type="match status" value="1"/>
</dbReference>
<dbReference type="InterPro" id="IPR036291">
    <property type="entry name" value="NAD(P)-bd_dom_sf"/>
</dbReference>
<feature type="binding site" evidence="4">
    <location>
        <position position="233"/>
    </location>
    <ligand>
        <name>D-glyceraldehyde 3-phosphate</name>
        <dbReference type="ChEBI" id="CHEBI:59776"/>
    </ligand>
</feature>
<protein>
    <recommendedName>
        <fullName evidence="8">Glyceraldehyde-3-phosphate dehydrogenase</fullName>
        <ecNumber evidence="8">1.2.1.-</ecNumber>
    </recommendedName>
</protein>
<dbReference type="FunFam" id="3.40.50.720:FF:000001">
    <property type="entry name" value="Glyceraldehyde-3-phosphate dehydrogenase"/>
    <property type="match status" value="1"/>
</dbReference>
<dbReference type="EMBL" id="LR215031">
    <property type="protein sequence ID" value="VEU72786.1"/>
    <property type="molecule type" value="Genomic_DNA"/>
</dbReference>
<dbReference type="KEGG" id="mgal:NCTC10186_00257"/>
<evidence type="ECO:0000256" key="2">
    <source>
        <dbReference type="ARBA" id="ARBA00023002"/>
    </source>
</evidence>
<dbReference type="InterPro" id="IPR020830">
    <property type="entry name" value="GlycerAld_3-P_DH_AS"/>
</dbReference>
<feature type="domain" description="Glyceraldehyde 3-phosphate dehydrogenase NAD(P) binding" evidence="9">
    <location>
        <begin position="2"/>
        <end position="152"/>
    </location>
</feature>
<dbReference type="GO" id="GO:0050661">
    <property type="term" value="F:NADP binding"/>
    <property type="evidence" value="ECO:0007669"/>
    <property type="project" value="InterPro"/>
</dbReference>
<evidence type="ECO:0000256" key="7">
    <source>
        <dbReference type="RuleBase" id="RU000397"/>
    </source>
</evidence>
<dbReference type="OrthoDB" id="9803304at2"/>
<dbReference type="RefSeq" id="WP_119571821.1">
    <property type="nucleotide sequence ID" value="NZ_LR215031.1"/>
</dbReference>
<dbReference type="GO" id="GO:0006006">
    <property type="term" value="P:glucose metabolic process"/>
    <property type="evidence" value="ECO:0007669"/>
    <property type="project" value="InterPro"/>
</dbReference>
<dbReference type="InterPro" id="IPR020828">
    <property type="entry name" value="GlycerAld_3-P_DH_NAD(P)-bd"/>
</dbReference>
<feature type="binding site" evidence="5">
    <location>
        <position position="314"/>
    </location>
    <ligand>
        <name>NAD(+)</name>
        <dbReference type="ChEBI" id="CHEBI:57540"/>
    </ligand>
</feature>
<accession>A0A449AZA1</accession>
<dbReference type="CDD" id="cd05214">
    <property type="entry name" value="GAPDH_I_N"/>
    <property type="match status" value="1"/>
</dbReference>
<dbReference type="AlphaFoldDB" id="A0A449AZA1"/>
<name>A0A449AZA1_9BACT</name>
<feature type="binding site" evidence="5">
    <location>
        <begin position="11"/>
        <end position="12"/>
    </location>
    <ligand>
        <name>NAD(+)</name>
        <dbReference type="ChEBI" id="CHEBI:57540"/>
    </ligand>
</feature>
<dbReference type="InterPro" id="IPR006424">
    <property type="entry name" value="Glyceraldehyde-3-P_DH_1"/>
</dbReference>
<evidence type="ECO:0000313" key="10">
    <source>
        <dbReference type="EMBL" id="VEU72786.1"/>
    </source>
</evidence>
<feature type="site" description="Activates thiol group during catalysis" evidence="6">
    <location>
        <position position="179"/>
    </location>
</feature>
<keyword evidence="11" id="KW-1185">Reference proteome</keyword>
<evidence type="ECO:0000256" key="4">
    <source>
        <dbReference type="PIRSR" id="PIRSR000149-2"/>
    </source>
</evidence>
<organism evidence="10 11">
    <name type="scientific">Mycoplasmopsis gallopavonis</name>
    <dbReference type="NCBI Taxonomy" id="76629"/>
    <lineage>
        <taxon>Bacteria</taxon>
        <taxon>Bacillati</taxon>
        <taxon>Mycoplasmatota</taxon>
        <taxon>Mycoplasmoidales</taxon>
        <taxon>Metamycoplasmataceae</taxon>
        <taxon>Mycoplasmopsis</taxon>
    </lineage>
</organism>
<dbReference type="NCBIfam" id="TIGR01534">
    <property type="entry name" value="GAPDH-I"/>
    <property type="match status" value="1"/>
</dbReference>
<evidence type="ECO:0000256" key="8">
    <source>
        <dbReference type="RuleBase" id="RU361160"/>
    </source>
</evidence>